<evidence type="ECO:0000256" key="5">
    <source>
        <dbReference type="ARBA" id="ARBA00022989"/>
    </source>
</evidence>
<dbReference type="AlphaFoldDB" id="A0A419T9K9"/>
<dbReference type="EMBL" id="MCIB01000002">
    <property type="protein sequence ID" value="RKD34153.1"/>
    <property type="molecule type" value="Genomic_DNA"/>
</dbReference>
<keyword evidence="4 7" id="KW-0812">Transmembrane</keyword>
<keyword evidence="10" id="KW-1185">Reference proteome</keyword>
<feature type="domain" description="EamA" evidence="8">
    <location>
        <begin position="168"/>
        <end position="303"/>
    </location>
</feature>
<dbReference type="Pfam" id="PF00892">
    <property type="entry name" value="EamA"/>
    <property type="match status" value="2"/>
</dbReference>
<dbReference type="OrthoDB" id="3190463at2"/>
<feature type="transmembrane region" description="Helical" evidence="7">
    <location>
        <begin position="12"/>
        <end position="33"/>
    </location>
</feature>
<evidence type="ECO:0000256" key="4">
    <source>
        <dbReference type="ARBA" id="ARBA00022692"/>
    </source>
</evidence>
<dbReference type="RefSeq" id="WP_120167122.1">
    <property type="nucleotide sequence ID" value="NZ_MCIB01000002.1"/>
</dbReference>
<organism evidence="9 10">
    <name type="scientific">Thermohalobacter berrensis</name>
    <dbReference type="NCBI Taxonomy" id="99594"/>
    <lineage>
        <taxon>Bacteria</taxon>
        <taxon>Bacillati</taxon>
        <taxon>Bacillota</taxon>
        <taxon>Tissierellia</taxon>
        <taxon>Tissierellales</taxon>
        <taxon>Thermohalobacteraceae</taxon>
        <taxon>Thermohalobacter</taxon>
    </lineage>
</organism>
<feature type="transmembrane region" description="Helical" evidence="7">
    <location>
        <begin position="168"/>
        <end position="187"/>
    </location>
</feature>
<feature type="transmembrane region" description="Helical" evidence="7">
    <location>
        <begin position="112"/>
        <end position="131"/>
    </location>
</feature>
<name>A0A419T9K9_9FIRM</name>
<comment type="subcellular location">
    <subcellularLocation>
        <location evidence="1">Cell membrane</location>
        <topology evidence="1">Multi-pass membrane protein</topology>
    </subcellularLocation>
</comment>
<comment type="similarity">
    <text evidence="2">Belongs to the EamA transporter family.</text>
</comment>
<keyword evidence="3" id="KW-1003">Cell membrane</keyword>
<evidence type="ECO:0000256" key="3">
    <source>
        <dbReference type="ARBA" id="ARBA00022475"/>
    </source>
</evidence>
<evidence type="ECO:0000259" key="8">
    <source>
        <dbReference type="Pfam" id="PF00892"/>
    </source>
</evidence>
<dbReference type="Proteomes" id="UP000284177">
    <property type="component" value="Unassembled WGS sequence"/>
</dbReference>
<feature type="transmembrane region" description="Helical" evidence="7">
    <location>
        <begin position="81"/>
        <end position="100"/>
    </location>
</feature>
<evidence type="ECO:0000313" key="10">
    <source>
        <dbReference type="Proteomes" id="UP000284177"/>
    </source>
</evidence>
<feature type="transmembrane region" description="Helical" evidence="7">
    <location>
        <begin position="45"/>
        <end position="69"/>
    </location>
</feature>
<dbReference type="SUPFAM" id="SSF103481">
    <property type="entry name" value="Multidrug resistance efflux transporter EmrE"/>
    <property type="match status" value="2"/>
</dbReference>
<dbReference type="InterPro" id="IPR050638">
    <property type="entry name" value="AA-Vitamin_Transporters"/>
</dbReference>
<dbReference type="InterPro" id="IPR000620">
    <property type="entry name" value="EamA_dom"/>
</dbReference>
<evidence type="ECO:0000256" key="7">
    <source>
        <dbReference type="SAM" id="Phobius"/>
    </source>
</evidence>
<comment type="caution">
    <text evidence="9">The sequence shown here is derived from an EMBL/GenBank/DDBJ whole genome shotgun (WGS) entry which is preliminary data.</text>
</comment>
<dbReference type="PANTHER" id="PTHR32322">
    <property type="entry name" value="INNER MEMBRANE TRANSPORTER"/>
    <property type="match status" value="1"/>
</dbReference>
<dbReference type="InterPro" id="IPR037185">
    <property type="entry name" value="EmrE-like"/>
</dbReference>
<keyword evidence="5 7" id="KW-1133">Transmembrane helix</keyword>
<evidence type="ECO:0000256" key="1">
    <source>
        <dbReference type="ARBA" id="ARBA00004651"/>
    </source>
</evidence>
<sequence>MELRKVFTVKKYSILTALFCSILWGSAFPVLKISYTELNISPENIYAKVLFAGMRFFIASVLLIFMTSFYIQESKKINKNILLQLFLLGILQTTLQYFFFYNGLSNTTGIKGAVLTASGSFFVVVLAHIVYHDDKMDLKKIIGLISGFGGVILINWERQGLDFSFSLFGEGFLLFSALVSSFGTILAKNLSRKVHPFTVTGLQMFIGSVILLLIGLIGTEGKLLAFTPKAWLLLIYASFLSATAFALWYSLLKYNKAGEITIYKFMIPVSGSLLSSIFLPDEKLTNFILISLILVSLGIVSINYEKKREKSVQ</sequence>
<evidence type="ECO:0000313" key="9">
    <source>
        <dbReference type="EMBL" id="RKD34153.1"/>
    </source>
</evidence>
<accession>A0A419T9K9</accession>
<gene>
    <name evidence="9" type="ORF">BET03_07635</name>
</gene>
<feature type="transmembrane region" description="Helical" evidence="7">
    <location>
        <begin position="285"/>
        <end position="304"/>
    </location>
</feature>
<evidence type="ECO:0000256" key="6">
    <source>
        <dbReference type="ARBA" id="ARBA00023136"/>
    </source>
</evidence>
<reference evidence="9 10" key="1">
    <citation type="submission" date="2016-08" db="EMBL/GenBank/DDBJ databases">
        <title>Novel Firmicutes and Novel Genomes.</title>
        <authorList>
            <person name="Poppleton D.I."/>
            <person name="Gribaldo S."/>
        </authorList>
    </citation>
    <scope>NUCLEOTIDE SEQUENCE [LARGE SCALE GENOMIC DNA]</scope>
    <source>
        <strain evidence="9 10">CTT3</strain>
    </source>
</reference>
<dbReference type="GO" id="GO:0005886">
    <property type="term" value="C:plasma membrane"/>
    <property type="evidence" value="ECO:0007669"/>
    <property type="project" value="UniProtKB-SubCell"/>
</dbReference>
<feature type="transmembrane region" description="Helical" evidence="7">
    <location>
        <begin position="199"/>
        <end position="218"/>
    </location>
</feature>
<keyword evidence="6 7" id="KW-0472">Membrane</keyword>
<dbReference type="PANTHER" id="PTHR32322:SF18">
    <property type="entry name" value="S-ADENOSYLMETHIONINE_S-ADENOSYLHOMOCYSTEINE TRANSPORTER"/>
    <property type="match status" value="1"/>
</dbReference>
<proteinExistence type="inferred from homology"/>
<feature type="transmembrane region" description="Helical" evidence="7">
    <location>
        <begin position="230"/>
        <end position="249"/>
    </location>
</feature>
<feature type="domain" description="EamA" evidence="8">
    <location>
        <begin position="13"/>
        <end position="155"/>
    </location>
</feature>
<evidence type="ECO:0000256" key="2">
    <source>
        <dbReference type="ARBA" id="ARBA00007362"/>
    </source>
</evidence>
<protein>
    <submittedName>
        <fullName evidence="9">Multidrug transporter</fullName>
    </submittedName>
</protein>